<gene>
    <name evidence="3" type="ORF">GCM10010123_21520</name>
</gene>
<dbReference type="Pfam" id="PF11716">
    <property type="entry name" value="MDMPI_N"/>
    <property type="match status" value="1"/>
</dbReference>
<organism evidence="3 4">
    <name type="scientific">Pilimelia anulata</name>
    <dbReference type="NCBI Taxonomy" id="53371"/>
    <lineage>
        <taxon>Bacteria</taxon>
        <taxon>Bacillati</taxon>
        <taxon>Actinomycetota</taxon>
        <taxon>Actinomycetes</taxon>
        <taxon>Micromonosporales</taxon>
        <taxon>Micromonosporaceae</taxon>
        <taxon>Pilimelia</taxon>
    </lineage>
</organism>
<accession>A0A8J3B3A6</accession>
<dbReference type="InterPro" id="IPR010872">
    <property type="entry name" value="MDMPI_C-term_domain"/>
</dbReference>
<name>A0A8J3B3A6_9ACTN</name>
<dbReference type="EMBL" id="BMQB01000004">
    <property type="protein sequence ID" value="GGJ91392.1"/>
    <property type="molecule type" value="Genomic_DNA"/>
</dbReference>
<dbReference type="Proteomes" id="UP000649739">
    <property type="component" value="Unassembled WGS sequence"/>
</dbReference>
<feature type="domain" description="Mycothiol-dependent maleylpyruvate isomerase metal-binding" evidence="2">
    <location>
        <begin position="12"/>
        <end position="137"/>
    </location>
</feature>
<evidence type="ECO:0000313" key="4">
    <source>
        <dbReference type="Proteomes" id="UP000649739"/>
    </source>
</evidence>
<evidence type="ECO:0000259" key="2">
    <source>
        <dbReference type="Pfam" id="PF11716"/>
    </source>
</evidence>
<dbReference type="InterPro" id="IPR024344">
    <property type="entry name" value="MDMPI_metal-binding"/>
</dbReference>
<reference evidence="3" key="2">
    <citation type="submission" date="2020-09" db="EMBL/GenBank/DDBJ databases">
        <authorList>
            <person name="Sun Q."/>
            <person name="Ohkuma M."/>
        </authorList>
    </citation>
    <scope>NUCLEOTIDE SEQUENCE</scope>
    <source>
        <strain evidence="3">JCM 3090</strain>
    </source>
</reference>
<protein>
    <recommendedName>
        <fullName evidence="5">Maleylpyruvate isomerase family mycothiol-dependent enzyme</fullName>
    </recommendedName>
</protein>
<dbReference type="GO" id="GO:0046872">
    <property type="term" value="F:metal ion binding"/>
    <property type="evidence" value="ECO:0007669"/>
    <property type="project" value="InterPro"/>
</dbReference>
<sequence>MHRIIGGKDFWLAALRHDGAALRFATESADGAAPVPSCPGWTLETLVGHVGRVYSWMRSHVDRGVTEPPERLVDHRVEVPPWPAAAQWWAERYELLLATLEHLDPALPAWNWAPQSKTAGFWFRRAAQETAIHRWDAEAATGTPVPTEAKLAADGVTEVLDTWLPAGRWLAPGPHEGVVRLTATDIASEWYVRLRGGGIALLDTDTLLDSEEHPTTATAAGTASDLHLALWGRIPMGTLATTGDTALLTALRPG</sequence>
<dbReference type="GO" id="GO:0005886">
    <property type="term" value="C:plasma membrane"/>
    <property type="evidence" value="ECO:0007669"/>
    <property type="project" value="TreeGrafter"/>
</dbReference>
<feature type="domain" description="MDMPI C-terminal" evidence="1">
    <location>
        <begin position="151"/>
        <end position="248"/>
    </location>
</feature>
<reference evidence="3" key="1">
    <citation type="journal article" date="2014" name="Int. J. Syst. Evol. Microbiol.">
        <title>Complete genome sequence of Corynebacterium casei LMG S-19264T (=DSM 44701T), isolated from a smear-ripened cheese.</title>
        <authorList>
            <consortium name="US DOE Joint Genome Institute (JGI-PGF)"/>
            <person name="Walter F."/>
            <person name="Albersmeier A."/>
            <person name="Kalinowski J."/>
            <person name="Ruckert C."/>
        </authorList>
    </citation>
    <scope>NUCLEOTIDE SEQUENCE</scope>
    <source>
        <strain evidence="3">JCM 3090</strain>
    </source>
</reference>
<dbReference type="RefSeq" id="WP_189169957.1">
    <property type="nucleotide sequence ID" value="NZ_BMQB01000004.1"/>
</dbReference>
<dbReference type="SUPFAM" id="SSF109854">
    <property type="entry name" value="DinB/YfiT-like putative metalloenzymes"/>
    <property type="match status" value="1"/>
</dbReference>
<evidence type="ECO:0000259" key="1">
    <source>
        <dbReference type="Pfam" id="PF07398"/>
    </source>
</evidence>
<evidence type="ECO:0008006" key="5">
    <source>
        <dbReference type="Google" id="ProtNLM"/>
    </source>
</evidence>
<dbReference type="AlphaFoldDB" id="A0A8J3B3A6"/>
<proteinExistence type="predicted"/>
<dbReference type="Pfam" id="PF07398">
    <property type="entry name" value="MDMPI_C"/>
    <property type="match status" value="1"/>
</dbReference>
<dbReference type="NCBIfam" id="TIGR03083">
    <property type="entry name" value="maleylpyruvate isomerase family mycothiol-dependent enzyme"/>
    <property type="match status" value="1"/>
</dbReference>
<keyword evidence="4" id="KW-1185">Reference proteome</keyword>
<comment type="caution">
    <text evidence="3">The sequence shown here is derived from an EMBL/GenBank/DDBJ whole genome shotgun (WGS) entry which is preliminary data.</text>
</comment>
<dbReference type="PANTHER" id="PTHR40758:SF1">
    <property type="entry name" value="CONSERVED PROTEIN"/>
    <property type="match status" value="1"/>
</dbReference>
<dbReference type="PANTHER" id="PTHR40758">
    <property type="entry name" value="CONSERVED PROTEIN"/>
    <property type="match status" value="1"/>
</dbReference>
<dbReference type="InterPro" id="IPR034660">
    <property type="entry name" value="DinB/YfiT-like"/>
</dbReference>
<dbReference type="InterPro" id="IPR017517">
    <property type="entry name" value="Maleyloyr_isom"/>
</dbReference>
<evidence type="ECO:0000313" key="3">
    <source>
        <dbReference type="EMBL" id="GGJ91392.1"/>
    </source>
</evidence>